<evidence type="ECO:0000313" key="3">
    <source>
        <dbReference type="EMBL" id="NXN97672.1"/>
    </source>
</evidence>
<dbReference type="EMBL" id="VXBP01005116">
    <property type="protein sequence ID" value="NXN97672.1"/>
    <property type="molecule type" value="Genomic_DNA"/>
</dbReference>
<evidence type="ECO:0000313" key="4">
    <source>
        <dbReference type="Proteomes" id="UP000565785"/>
    </source>
</evidence>
<dbReference type="OrthoDB" id="9219200at2759"/>
<proteinExistence type="inferred from homology"/>
<dbReference type="AlphaFoldDB" id="A0A7L1NDY3"/>
<organism evidence="3 4">
    <name type="scientific">Rhinopomastus cyanomelas</name>
    <name type="common">Common scimitarbill</name>
    <dbReference type="NCBI Taxonomy" id="113115"/>
    <lineage>
        <taxon>Eukaryota</taxon>
        <taxon>Metazoa</taxon>
        <taxon>Chordata</taxon>
        <taxon>Craniata</taxon>
        <taxon>Vertebrata</taxon>
        <taxon>Euteleostomi</taxon>
        <taxon>Archelosauria</taxon>
        <taxon>Archosauria</taxon>
        <taxon>Dinosauria</taxon>
        <taxon>Saurischia</taxon>
        <taxon>Theropoda</taxon>
        <taxon>Coelurosauria</taxon>
        <taxon>Aves</taxon>
        <taxon>Neognathae</taxon>
        <taxon>Neoaves</taxon>
        <taxon>Telluraves</taxon>
        <taxon>Coraciimorphae</taxon>
        <taxon>Bucerotiformes</taxon>
        <taxon>Rhinopomastidae</taxon>
        <taxon>Rhinopomastus</taxon>
    </lineage>
</organism>
<reference evidence="3 4" key="1">
    <citation type="submission" date="2019-09" db="EMBL/GenBank/DDBJ databases">
        <title>Bird 10,000 Genomes (B10K) Project - Family phase.</title>
        <authorList>
            <person name="Zhang G."/>
        </authorList>
    </citation>
    <scope>NUCLEOTIDE SEQUENCE [LARGE SCALE GENOMIC DNA]</scope>
    <source>
        <strain evidence="3">B10K-DU-002-35</strain>
        <tissue evidence="3">Muscle</tissue>
    </source>
</reference>
<gene>
    <name evidence="3" type="primary">Cpt1c</name>
    <name evidence="3" type="ORF">RHICYA_R15572</name>
</gene>
<dbReference type="PANTHER" id="PTHR22589:SF55">
    <property type="entry name" value="CARNITINE O-PALMITOYLTRANSFERASE 1, BRAIN ISOFORM"/>
    <property type="match status" value="1"/>
</dbReference>
<name>A0A7L1NDY3_RHICY</name>
<protein>
    <submittedName>
        <fullName evidence="3">CPT1C palmitoyltransferase</fullName>
    </submittedName>
</protein>
<dbReference type="Gene3D" id="3.30.559.10">
    <property type="entry name" value="Chloramphenicol acetyltransferase-like domain"/>
    <property type="match status" value="1"/>
</dbReference>
<dbReference type="InterPro" id="IPR023213">
    <property type="entry name" value="CAT-like_dom_sf"/>
</dbReference>
<dbReference type="GO" id="GO:0006631">
    <property type="term" value="P:fatty acid metabolic process"/>
    <property type="evidence" value="ECO:0007669"/>
    <property type="project" value="TreeGrafter"/>
</dbReference>
<keyword evidence="4" id="KW-1185">Reference proteome</keyword>
<evidence type="ECO:0000259" key="2">
    <source>
        <dbReference type="Pfam" id="PF00755"/>
    </source>
</evidence>
<accession>A0A7L1NDY3</accession>
<comment type="similarity">
    <text evidence="1">Belongs to the carnitine/choline acetyltransferase family.</text>
</comment>
<feature type="domain" description="Choline/carnitine acyltransferase" evidence="2">
    <location>
        <begin position="5"/>
        <end position="113"/>
    </location>
</feature>
<evidence type="ECO:0000256" key="1">
    <source>
        <dbReference type="ARBA" id="ARBA00005232"/>
    </source>
</evidence>
<dbReference type="Proteomes" id="UP000565785">
    <property type="component" value="Unassembled WGS sequence"/>
</dbReference>
<sequence>RRRCRALLGVALGAGRDQRLAAMAGSGLDRHLQALAAVANQMKIRPPFLVEVLGHPWALASSPAPRAEPPLLPASLHPAGGGFAPPHPDGYGVCYAWGRGDSITLHICCRRSSP</sequence>
<dbReference type="SUPFAM" id="SSF52777">
    <property type="entry name" value="CoA-dependent acyltransferases"/>
    <property type="match status" value="1"/>
</dbReference>
<dbReference type="GO" id="GO:0009437">
    <property type="term" value="P:carnitine metabolic process"/>
    <property type="evidence" value="ECO:0007669"/>
    <property type="project" value="TreeGrafter"/>
</dbReference>
<feature type="non-terminal residue" evidence="3">
    <location>
        <position position="1"/>
    </location>
</feature>
<dbReference type="Pfam" id="PF00755">
    <property type="entry name" value="Carn_acyltransf"/>
    <property type="match status" value="1"/>
</dbReference>
<dbReference type="InterPro" id="IPR000542">
    <property type="entry name" value="Carn_acyl_trans"/>
</dbReference>
<dbReference type="GO" id="GO:0005739">
    <property type="term" value="C:mitochondrion"/>
    <property type="evidence" value="ECO:0007669"/>
    <property type="project" value="TreeGrafter"/>
</dbReference>
<feature type="non-terminal residue" evidence="3">
    <location>
        <position position="114"/>
    </location>
</feature>
<dbReference type="PANTHER" id="PTHR22589">
    <property type="entry name" value="CARNITINE O-ACYLTRANSFERASE"/>
    <property type="match status" value="1"/>
</dbReference>
<keyword evidence="3" id="KW-0808">Transferase</keyword>
<dbReference type="InterPro" id="IPR039551">
    <property type="entry name" value="Cho/carn_acyl_trans"/>
</dbReference>
<comment type="caution">
    <text evidence="3">The sequence shown here is derived from an EMBL/GenBank/DDBJ whole genome shotgun (WGS) entry which is preliminary data.</text>
</comment>
<dbReference type="GO" id="GO:0004095">
    <property type="term" value="F:carnitine O-palmitoyltransferase activity"/>
    <property type="evidence" value="ECO:0007669"/>
    <property type="project" value="TreeGrafter"/>
</dbReference>